<evidence type="ECO:0000259" key="2">
    <source>
        <dbReference type="Pfam" id="PF14214"/>
    </source>
</evidence>
<protein>
    <submittedName>
        <fullName evidence="3">DNA helicase</fullName>
    </submittedName>
</protein>
<comment type="caution">
    <text evidence="3">The sequence shown here is derived from an EMBL/GenBank/DDBJ whole genome shotgun (WGS) entry which is preliminary data.</text>
</comment>
<dbReference type="Pfam" id="PF14214">
    <property type="entry name" value="Helitron_like_N"/>
    <property type="match status" value="1"/>
</dbReference>
<keyword evidence="3" id="KW-0347">Helicase</keyword>
<feature type="compositionally biased region" description="Basic residues" evidence="1">
    <location>
        <begin position="180"/>
        <end position="191"/>
    </location>
</feature>
<dbReference type="GO" id="GO:0004386">
    <property type="term" value="F:helicase activity"/>
    <property type="evidence" value="ECO:0007669"/>
    <property type="project" value="UniProtKB-KW"/>
</dbReference>
<dbReference type="Proteomes" id="UP001151760">
    <property type="component" value="Unassembled WGS sequence"/>
</dbReference>
<reference evidence="3" key="1">
    <citation type="journal article" date="2022" name="Int. J. Mol. Sci.">
        <title>Draft Genome of Tanacetum Coccineum: Genomic Comparison of Closely Related Tanacetum-Family Plants.</title>
        <authorList>
            <person name="Yamashiro T."/>
            <person name="Shiraishi A."/>
            <person name="Nakayama K."/>
            <person name="Satake H."/>
        </authorList>
    </citation>
    <scope>NUCLEOTIDE SEQUENCE</scope>
</reference>
<dbReference type="PANTHER" id="PTHR45786">
    <property type="entry name" value="DNA BINDING PROTEIN-LIKE"/>
    <property type="match status" value="1"/>
</dbReference>
<keyword evidence="4" id="KW-1185">Reference proteome</keyword>
<keyword evidence="3" id="KW-0067">ATP-binding</keyword>
<reference evidence="3" key="2">
    <citation type="submission" date="2022-01" db="EMBL/GenBank/DDBJ databases">
        <authorList>
            <person name="Yamashiro T."/>
            <person name="Shiraishi A."/>
            <person name="Satake H."/>
            <person name="Nakayama K."/>
        </authorList>
    </citation>
    <scope>NUCLEOTIDE SEQUENCE</scope>
</reference>
<feature type="region of interest" description="Disordered" evidence="1">
    <location>
        <begin position="180"/>
        <end position="206"/>
    </location>
</feature>
<keyword evidence="3" id="KW-0378">Hydrolase</keyword>
<dbReference type="PANTHER" id="PTHR45786:SF74">
    <property type="entry name" value="ATP-DEPENDENT DNA HELICASE"/>
    <property type="match status" value="1"/>
</dbReference>
<dbReference type="InterPro" id="IPR025476">
    <property type="entry name" value="Helitron_helicase-like"/>
</dbReference>
<feature type="region of interest" description="Disordered" evidence="1">
    <location>
        <begin position="1"/>
        <end position="23"/>
    </location>
</feature>
<accession>A0ABQ5J2C9</accession>
<evidence type="ECO:0000256" key="1">
    <source>
        <dbReference type="SAM" id="MobiDB-lite"/>
    </source>
</evidence>
<feature type="domain" description="Helitron helicase-like" evidence="2">
    <location>
        <begin position="367"/>
        <end position="550"/>
    </location>
</feature>
<sequence length="910" mass="104164">MKTKRKLIPKSTHTHGDADGVRGNVGNRDLCDDVCGVDPSVSPKRHCVRVPTSVVDGGGLYHNVCDVHQSKRKFPHGDTQIIYTRKFQAVAFAIVRNAFRSKPALVSQECIPPSAIGRQPPCDPMSGVGISVGSVHTHFQDTMNVHHPHTLLIVRAASGSQQLSTPVRSPRVREVPNVNKRARARRDHTRRGSIVGDENSSSQVRASGPPVGYKHLGGCDYSCQHCGALFCVLQRDIVEGLIDLLDTHNALVQLFRTAREKFEDTNIPNFKLRLYNVIGAREYELPTGDMLGAIVYEAGPEADMDYDIVLEERSGHPQRVHKLHPSYMSLQFPLLFLYGEDGYQKEMKMVGSNGSSSQQKRLTMLAYYSYYLHDHANRYNYLSRTRRLFQQYVVTAFCVVEQNRIDFIREHQNDIRNEYLSGIYDAINRGDNDGSDCGSRLILPQSFTGGPRYMYSHYLDALAICRVHGNPSCFITFTCNVKWPEITDYMAQFPLLTTTDRADVVDRVFEMKIHQFVAYLRDSQPFGKVVAVLYTVEFQKRCLPHCHTLLWIDESVRIHPEGYRIVSELMMHGPCGLANPSATCIRAVDATMMRQGVELDNGELLFRSWTDALYNYMQRIVFKEKDKLDSLVVNPHKKTTLTEWLYYNEHNTYGRHLTYLNFPSEFVWYADGKYWRCRRMRNKSSVGRLTYVHPASGDLFYQRMLLCHQKGCQSFPGIRTINDIVYPTCRTACEALGLLQDDQEWEITLEEGALTATPAELRALLAHILAFCEVSDLKRLWQRTWRSMSEDIPYVSSILLNIPGLHTDDSELEDYVLYEFEGCLNHCSKSLTDFGLRLLPEHLMSVHRNRLLMEEKSYDRQLLAAERDQLLPKLNEKQLYICNLIMNACRNNQQELVFVYGHEGMGKTFI</sequence>
<gene>
    <name evidence="3" type="ORF">Tco_1123075</name>
</gene>
<evidence type="ECO:0000313" key="4">
    <source>
        <dbReference type="Proteomes" id="UP001151760"/>
    </source>
</evidence>
<proteinExistence type="predicted"/>
<name>A0ABQ5J2C9_9ASTR</name>
<dbReference type="EMBL" id="BQNB010021460">
    <property type="protein sequence ID" value="GJU06645.1"/>
    <property type="molecule type" value="Genomic_DNA"/>
</dbReference>
<keyword evidence="3" id="KW-0547">Nucleotide-binding</keyword>
<organism evidence="3 4">
    <name type="scientific">Tanacetum coccineum</name>
    <dbReference type="NCBI Taxonomy" id="301880"/>
    <lineage>
        <taxon>Eukaryota</taxon>
        <taxon>Viridiplantae</taxon>
        <taxon>Streptophyta</taxon>
        <taxon>Embryophyta</taxon>
        <taxon>Tracheophyta</taxon>
        <taxon>Spermatophyta</taxon>
        <taxon>Magnoliopsida</taxon>
        <taxon>eudicotyledons</taxon>
        <taxon>Gunneridae</taxon>
        <taxon>Pentapetalae</taxon>
        <taxon>asterids</taxon>
        <taxon>campanulids</taxon>
        <taxon>Asterales</taxon>
        <taxon>Asteraceae</taxon>
        <taxon>Asteroideae</taxon>
        <taxon>Anthemideae</taxon>
        <taxon>Anthemidinae</taxon>
        <taxon>Tanacetum</taxon>
    </lineage>
</organism>
<evidence type="ECO:0000313" key="3">
    <source>
        <dbReference type="EMBL" id="GJU06645.1"/>
    </source>
</evidence>